<dbReference type="EMBL" id="JAGPXC010000004">
    <property type="protein sequence ID" value="KAH6654184.1"/>
    <property type="molecule type" value="Genomic_DNA"/>
</dbReference>
<feature type="compositionally biased region" description="Polar residues" evidence="2">
    <location>
        <begin position="73"/>
        <end position="98"/>
    </location>
</feature>
<evidence type="ECO:0000256" key="2">
    <source>
        <dbReference type="SAM" id="MobiDB-lite"/>
    </source>
</evidence>
<feature type="region of interest" description="Disordered" evidence="2">
    <location>
        <begin position="66"/>
        <end position="370"/>
    </location>
</feature>
<feature type="compositionally biased region" description="Polar residues" evidence="2">
    <location>
        <begin position="468"/>
        <end position="482"/>
    </location>
</feature>
<feature type="compositionally biased region" description="Polar residues" evidence="2">
    <location>
        <begin position="549"/>
        <end position="562"/>
    </location>
</feature>
<feature type="coiled-coil region" evidence="1">
    <location>
        <begin position="3"/>
        <end position="37"/>
    </location>
</feature>
<feature type="compositionally biased region" description="Low complexity" evidence="2">
    <location>
        <begin position="260"/>
        <end position="269"/>
    </location>
</feature>
<feature type="compositionally biased region" description="Polar residues" evidence="2">
    <location>
        <begin position="355"/>
        <end position="364"/>
    </location>
</feature>
<feature type="compositionally biased region" description="Acidic residues" evidence="2">
    <location>
        <begin position="427"/>
        <end position="440"/>
    </location>
</feature>
<name>A0A9P8ZXN4_9PEZI</name>
<comment type="caution">
    <text evidence="3">The sequence shown here is derived from an EMBL/GenBank/DDBJ whole genome shotgun (WGS) entry which is preliminary data.</text>
</comment>
<keyword evidence="4" id="KW-1185">Reference proteome</keyword>
<feature type="compositionally biased region" description="Acidic residues" evidence="2">
    <location>
        <begin position="536"/>
        <end position="547"/>
    </location>
</feature>
<dbReference type="Proteomes" id="UP000758603">
    <property type="component" value="Unassembled WGS sequence"/>
</dbReference>
<keyword evidence="1" id="KW-0175">Coiled coil</keyword>
<gene>
    <name evidence="3" type="ORF">BKA67DRAFT_535518</name>
</gene>
<feature type="compositionally biased region" description="Basic and acidic residues" evidence="2">
    <location>
        <begin position="270"/>
        <end position="279"/>
    </location>
</feature>
<reference evidence="3" key="1">
    <citation type="journal article" date="2021" name="Nat. Commun.">
        <title>Genetic determinants of endophytism in the Arabidopsis root mycobiome.</title>
        <authorList>
            <person name="Mesny F."/>
            <person name="Miyauchi S."/>
            <person name="Thiergart T."/>
            <person name="Pickel B."/>
            <person name="Atanasova L."/>
            <person name="Karlsson M."/>
            <person name="Huettel B."/>
            <person name="Barry K.W."/>
            <person name="Haridas S."/>
            <person name="Chen C."/>
            <person name="Bauer D."/>
            <person name="Andreopoulos W."/>
            <person name="Pangilinan J."/>
            <person name="LaButti K."/>
            <person name="Riley R."/>
            <person name="Lipzen A."/>
            <person name="Clum A."/>
            <person name="Drula E."/>
            <person name="Henrissat B."/>
            <person name="Kohler A."/>
            <person name="Grigoriev I.V."/>
            <person name="Martin F.M."/>
            <person name="Hacquard S."/>
        </authorList>
    </citation>
    <scope>NUCLEOTIDE SEQUENCE</scope>
    <source>
        <strain evidence="3">MPI-SDFR-AT-0073</strain>
    </source>
</reference>
<feature type="compositionally biased region" description="Polar residues" evidence="2">
    <location>
        <begin position="304"/>
        <end position="313"/>
    </location>
</feature>
<accession>A0A9P8ZXN4</accession>
<feature type="compositionally biased region" description="Basic and acidic residues" evidence="2">
    <location>
        <begin position="133"/>
        <end position="151"/>
    </location>
</feature>
<feature type="compositionally biased region" description="Pro residues" evidence="2">
    <location>
        <begin position="175"/>
        <end position="184"/>
    </location>
</feature>
<evidence type="ECO:0000313" key="3">
    <source>
        <dbReference type="EMBL" id="KAH6654184.1"/>
    </source>
</evidence>
<feature type="region of interest" description="Disordered" evidence="2">
    <location>
        <begin position="386"/>
        <end position="593"/>
    </location>
</feature>
<evidence type="ECO:0000313" key="4">
    <source>
        <dbReference type="Proteomes" id="UP000758603"/>
    </source>
</evidence>
<feature type="compositionally biased region" description="Acidic residues" evidence="2">
    <location>
        <begin position="500"/>
        <end position="517"/>
    </location>
</feature>
<feature type="compositionally biased region" description="Polar residues" evidence="2">
    <location>
        <begin position="402"/>
        <end position="414"/>
    </location>
</feature>
<dbReference type="GeneID" id="70128921"/>
<feature type="compositionally biased region" description="Basic and acidic residues" evidence="2">
    <location>
        <begin position="518"/>
        <end position="527"/>
    </location>
</feature>
<dbReference type="OrthoDB" id="5418627at2759"/>
<evidence type="ECO:0000256" key="1">
    <source>
        <dbReference type="SAM" id="Coils"/>
    </source>
</evidence>
<dbReference type="AlphaFoldDB" id="A0A9P8ZXN4"/>
<proteinExistence type="predicted"/>
<dbReference type="RefSeq" id="XP_045958454.1">
    <property type="nucleotide sequence ID" value="XM_046100029.1"/>
</dbReference>
<organism evidence="3 4">
    <name type="scientific">Truncatella angustata</name>
    <dbReference type="NCBI Taxonomy" id="152316"/>
    <lineage>
        <taxon>Eukaryota</taxon>
        <taxon>Fungi</taxon>
        <taxon>Dikarya</taxon>
        <taxon>Ascomycota</taxon>
        <taxon>Pezizomycotina</taxon>
        <taxon>Sordariomycetes</taxon>
        <taxon>Xylariomycetidae</taxon>
        <taxon>Amphisphaeriales</taxon>
        <taxon>Sporocadaceae</taxon>
        <taxon>Truncatella</taxon>
    </lineage>
</organism>
<feature type="compositionally biased region" description="Low complexity" evidence="2">
    <location>
        <begin position="563"/>
        <end position="579"/>
    </location>
</feature>
<protein>
    <submittedName>
        <fullName evidence="3">Uncharacterized protein</fullName>
    </submittedName>
</protein>
<sequence>MAMNDATNLVSELLDKLSELEQKVEHHRQDMAHEFQKYSRDLLQNVSGDVSAQVEQAIKDSMHKYPALKPGLDQNNPISNESPSRQSQGPRLSQINTGNDRDRRTEGYHAQSKGGKASPPPLLPHTSGTPPDAKIEIEDGARSPHEREKEFQGLFTPSYLPLLESRDRNLSPVNRNPPPAPAPVPVLSLSTALPSSSDRTKELTKNSAKAEQPPPPAVPVSISVLRPHPIRRPTDEDTISSTTSDDSNSTRKPYRRSALRRSSSSSIKTESPRRVRFEVEGGEVLPTASPPLSPRVAEHHTLSPLANTTNLLNSLVEKEPVETAEVDEEGTLLGSSPPTMPRKVSSTDRLKAMARSSSEDTSNWAMVGNLQDMDEDEEVLVMGTRKKSNAAPVPTADGRAQDTAQHTLPETSGVTVEYVEDTKSEDQEQESFDEEDEDLLEMPALTSFKTRKRFSPPHSDTASDGRSKASQSVLTSNNTTERAPQKTRDSPSSGPRVAAPDDDELFEWEADEGDDDNIVQKKGEEKNVQPQKYIEEVDDDEVEEESITPDAQGNAGSKLSTSPGIAITRPTPAPATGPTRHTKEAVGSYNGRPFTISSVKDQSILEKAAKMGDVYSFVGSVDGRSGVDESMSYRPDVTTFTGTPKSFSQRFMMEEFEESQRKSPTNGARG</sequence>